<dbReference type="AlphaFoldDB" id="A0A2T0TKM8"/>
<reference evidence="1 2" key="1">
    <citation type="submission" date="2018-03" db="EMBL/GenBank/DDBJ databases">
        <title>Genomic Encyclopedia of Archaeal and Bacterial Type Strains, Phase II (KMG-II): from individual species to whole genera.</title>
        <authorList>
            <person name="Goeker M."/>
        </authorList>
    </citation>
    <scope>NUCLEOTIDE SEQUENCE [LARGE SCALE GENOMIC DNA]</scope>
    <source>
        <strain evidence="1 2">DSM 44720</strain>
    </source>
</reference>
<protein>
    <submittedName>
        <fullName evidence="1">Uncharacterized protein</fullName>
    </submittedName>
</protein>
<name>A0A2T0TKM8_9PSEU</name>
<organism evidence="1 2">
    <name type="scientific">Umezawaea tangerina</name>
    <dbReference type="NCBI Taxonomy" id="84725"/>
    <lineage>
        <taxon>Bacteria</taxon>
        <taxon>Bacillati</taxon>
        <taxon>Actinomycetota</taxon>
        <taxon>Actinomycetes</taxon>
        <taxon>Pseudonocardiales</taxon>
        <taxon>Pseudonocardiaceae</taxon>
        <taxon>Umezawaea</taxon>
    </lineage>
</organism>
<gene>
    <name evidence="1" type="ORF">CLV43_101495</name>
</gene>
<comment type="caution">
    <text evidence="1">The sequence shown here is derived from an EMBL/GenBank/DDBJ whole genome shotgun (WGS) entry which is preliminary data.</text>
</comment>
<evidence type="ECO:0000313" key="2">
    <source>
        <dbReference type="Proteomes" id="UP000239494"/>
    </source>
</evidence>
<sequence>MVSMAPEDVAGTPEFDQEKYNAAVLLETASLDIRADQPPTRFLVDVGFNNSHSGTLACRLKPGGYGFELSVGYTNDITDNMTTTKIFHALNDHPDLLTVYYEPGHAYVEGRILFKQTQIAHFPRWRFEDFAGYDVTKEKPPFDKPQEIHEEPRLRRCPRLKERLLQAPVGSPASWVDGKRCDDRSEFVEMLDARSARDQFRVVIVQPQVGEGAYLEISDADRAVDRNTLQLYRLETLLNSARGSVVAIGGDLDVVGRRG</sequence>
<keyword evidence="2" id="KW-1185">Reference proteome</keyword>
<proteinExistence type="predicted"/>
<dbReference type="EMBL" id="PVTF01000001">
    <property type="protein sequence ID" value="PRY46223.1"/>
    <property type="molecule type" value="Genomic_DNA"/>
</dbReference>
<evidence type="ECO:0000313" key="1">
    <source>
        <dbReference type="EMBL" id="PRY46223.1"/>
    </source>
</evidence>
<accession>A0A2T0TKM8</accession>
<dbReference type="Proteomes" id="UP000239494">
    <property type="component" value="Unassembled WGS sequence"/>
</dbReference>